<dbReference type="RefSeq" id="WP_114454860.1">
    <property type="nucleotide sequence ID" value="NZ_QPJC01000017.1"/>
</dbReference>
<organism evidence="1 2">
    <name type="scientific">Halopolyspora algeriensis</name>
    <dbReference type="NCBI Taxonomy" id="1500506"/>
    <lineage>
        <taxon>Bacteria</taxon>
        <taxon>Bacillati</taxon>
        <taxon>Actinomycetota</taxon>
        <taxon>Actinomycetes</taxon>
        <taxon>Actinomycetes incertae sedis</taxon>
        <taxon>Halopolyspora</taxon>
    </lineage>
</organism>
<dbReference type="GO" id="GO:1901135">
    <property type="term" value="P:carbohydrate derivative metabolic process"/>
    <property type="evidence" value="ECO:0007669"/>
    <property type="project" value="InterPro"/>
</dbReference>
<proteinExistence type="predicted"/>
<dbReference type="OrthoDB" id="4772742at2"/>
<accession>A0A368VJP3</accession>
<evidence type="ECO:0000313" key="2">
    <source>
        <dbReference type="Proteomes" id="UP000253495"/>
    </source>
</evidence>
<dbReference type="GO" id="GO:0016853">
    <property type="term" value="F:isomerase activity"/>
    <property type="evidence" value="ECO:0007669"/>
    <property type="project" value="UniProtKB-KW"/>
</dbReference>
<keyword evidence="2" id="KW-1185">Reference proteome</keyword>
<dbReference type="EMBL" id="QPJC01000017">
    <property type="protein sequence ID" value="RCW39211.1"/>
    <property type="molecule type" value="Genomic_DNA"/>
</dbReference>
<keyword evidence="1" id="KW-0413">Isomerase</keyword>
<gene>
    <name evidence="1" type="ORF">DFQ14_11747</name>
</gene>
<dbReference type="GO" id="GO:0097367">
    <property type="term" value="F:carbohydrate derivative binding"/>
    <property type="evidence" value="ECO:0007669"/>
    <property type="project" value="InterPro"/>
</dbReference>
<dbReference type="AlphaFoldDB" id="A0A368VJP3"/>
<evidence type="ECO:0000313" key="1">
    <source>
        <dbReference type="EMBL" id="RCW39211.1"/>
    </source>
</evidence>
<reference evidence="1 2" key="1">
    <citation type="submission" date="2018-07" db="EMBL/GenBank/DDBJ databases">
        <title>Genomic Encyclopedia of Type Strains, Phase III (KMG-III): the genomes of soil and plant-associated and newly described type strains.</title>
        <authorList>
            <person name="Whitman W."/>
        </authorList>
    </citation>
    <scope>NUCLEOTIDE SEQUENCE [LARGE SCALE GENOMIC DNA]</scope>
    <source>
        <strain evidence="1 2">CECT 8575</strain>
    </source>
</reference>
<sequence length="362" mass="36797">MLDDSLFEDSARLAEIDTDGLLRSAALAGAQVRSAAETAAEVDLSDLADARPRALVLVARAGVGPGACDMLAALLAPTCPVPVVRADSVPSWAGPLDVVFAHTGDAGDSLLAESLERAARQGANVVLSAPADGPVAASVAGRAKVLPPKVPVPGALSVAHVFTAGLCVARELGFVQADTDVLADEVDRQSALSHPSQEISTNPAKSLALRVADHQPLLWGLNAVSTAVAGHAAFALGCHAGVPCDVAGYAQAACRYALHRAGASTGTEADLFADPEDGPAAHLRVFLISTRYGDEARVQERAAVAALPGADVLAPVDTAPEDSVVRSMMLASRFDLAAVYLGLAAGTLDGPGRASPPTYSSR</sequence>
<protein>
    <submittedName>
        <fullName evidence="1">Phosphoglucose isomerase-like protein</fullName>
    </submittedName>
</protein>
<dbReference type="SUPFAM" id="SSF53697">
    <property type="entry name" value="SIS domain"/>
    <property type="match status" value="1"/>
</dbReference>
<dbReference type="Proteomes" id="UP000253495">
    <property type="component" value="Unassembled WGS sequence"/>
</dbReference>
<dbReference type="InterPro" id="IPR046348">
    <property type="entry name" value="SIS_dom_sf"/>
</dbReference>
<name>A0A368VJP3_9ACTN</name>
<comment type="caution">
    <text evidence="1">The sequence shown here is derived from an EMBL/GenBank/DDBJ whole genome shotgun (WGS) entry which is preliminary data.</text>
</comment>